<feature type="domain" description="BRCT" evidence="19">
    <location>
        <begin position="653"/>
        <end position="751"/>
    </location>
</feature>
<dbReference type="STRING" id="71717.A0A4Y7TDU3"/>
<dbReference type="InterPro" id="IPR012310">
    <property type="entry name" value="DNA_ligase_ATP-dep_cent"/>
</dbReference>
<evidence type="ECO:0000256" key="15">
    <source>
        <dbReference type="RuleBase" id="RU000617"/>
    </source>
</evidence>
<dbReference type="GO" id="GO:0003677">
    <property type="term" value="F:DNA binding"/>
    <property type="evidence" value="ECO:0007669"/>
    <property type="project" value="InterPro"/>
</dbReference>
<dbReference type="GO" id="GO:0071897">
    <property type="term" value="P:DNA biosynthetic process"/>
    <property type="evidence" value="ECO:0007669"/>
    <property type="project" value="InterPro"/>
</dbReference>
<dbReference type="InterPro" id="IPR012309">
    <property type="entry name" value="DNA_ligase_ATP-dep_C"/>
</dbReference>
<dbReference type="InterPro" id="IPR029710">
    <property type="entry name" value="LIG4"/>
</dbReference>
<dbReference type="EMBL" id="QPFP01000016">
    <property type="protein sequence ID" value="TEB32118.1"/>
    <property type="molecule type" value="Genomic_DNA"/>
</dbReference>
<reference evidence="20 21" key="1">
    <citation type="journal article" date="2019" name="Nat. Ecol. Evol.">
        <title>Megaphylogeny resolves global patterns of mushroom evolution.</title>
        <authorList>
            <person name="Varga T."/>
            <person name="Krizsan K."/>
            <person name="Foldi C."/>
            <person name="Dima B."/>
            <person name="Sanchez-Garcia M."/>
            <person name="Sanchez-Ramirez S."/>
            <person name="Szollosi G.J."/>
            <person name="Szarkandi J.G."/>
            <person name="Papp V."/>
            <person name="Albert L."/>
            <person name="Andreopoulos W."/>
            <person name="Angelini C."/>
            <person name="Antonin V."/>
            <person name="Barry K.W."/>
            <person name="Bougher N.L."/>
            <person name="Buchanan P."/>
            <person name="Buyck B."/>
            <person name="Bense V."/>
            <person name="Catcheside P."/>
            <person name="Chovatia M."/>
            <person name="Cooper J."/>
            <person name="Damon W."/>
            <person name="Desjardin D."/>
            <person name="Finy P."/>
            <person name="Geml J."/>
            <person name="Haridas S."/>
            <person name="Hughes K."/>
            <person name="Justo A."/>
            <person name="Karasinski D."/>
            <person name="Kautmanova I."/>
            <person name="Kiss B."/>
            <person name="Kocsube S."/>
            <person name="Kotiranta H."/>
            <person name="LaButti K.M."/>
            <person name="Lechner B.E."/>
            <person name="Liimatainen K."/>
            <person name="Lipzen A."/>
            <person name="Lukacs Z."/>
            <person name="Mihaltcheva S."/>
            <person name="Morgado L.N."/>
            <person name="Niskanen T."/>
            <person name="Noordeloos M.E."/>
            <person name="Ohm R.A."/>
            <person name="Ortiz-Santana B."/>
            <person name="Ovrebo C."/>
            <person name="Racz N."/>
            <person name="Riley R."/>
            <person name="Savchenko A."/>
            <person name="Shiryaev A."/>
            <person name="Soop K."/>
            <person name="Spirin V."/>
            <person name="Szebenyi C."/>
            <person name="Tomsovsky M."/>
            <person name="Tulloss R.E."/>
            <person name="Uehling J."/>
            <person name="Grigoriev I.V."/>
            <person name="Vagvolgyi C."/>
            <person name="Papp T."/>
            <person name="Martin F.M."/>
            <person name="Miettinen O."/>
            <person name="Hibbett D.S."/>
            <person name="Nagy L.G."/>
        </authorList>
    </citation>
    <scope>NUCLEOTIDE SEQUENCE [LARGE SCALE GENOMIC DNA]</scope>
    <source>
        <strain evidence="20 21">FP101781</strain>
    </source>
</reference>
<keyword evidence="13" id="KW-0539">Nucleus</keyword>
<dbReference type="CDD" id="cd07903">
    <property type="entry name" value="Adenylation_DNA_ligase_IV"/>
    <property type="match status" value="1"/>
</dbReference>
<gene>
    <name evidence="20" type="ORF">FA13DRAFT_1841437</name>
</gene>
<evidence type="ECO:0000256" key="14">
    <source>
        <dbReference type="ARBA" id="ARBA00034003"/>
    </source>
</evidence>
<keyword evidence="12 15" id="KW-0234">DNA repair</keyword>
<dbReference type="Pfam" id="PF04679">
    <property type="entry name" value="DNA_ligase_A_C"/>
    <property type="match status" value="1"/>
</dbReference>
<dbReference type="SUPFAM" id="SSF52113">
    <property type="entry name" value="BRCT domain"/>
    <property type="match status" value="2"/>
</dbReference>
<keyword evidence="7 15" id="KW-0547">Nucleotide-binding</keyword>
<evidence type="ECO:0000313" key="20">
    <source>
        <dbReference type="EMBL" id="TEB32118.1"/>
    </source>
</evidence>
<dbReference type="EC" id="6.5.1.1" evidence="15"/>
<dbReference type="Gene3D" id="3.40.50.10190">
    <property type="entry name" value="BRCT domain"/>
    <property type="match status" value="2"/>
</dbReference>
<dbReference type="Pfam" id="PF01068">
    <property type="entry name" value="DNA_ligase_A_M"/>
    <property type="match status" value="1"/>
</dbReference>
<evidence type="ECO:0000256" key="1">
    <source>
        <dbReference type="ARBA" id="ARBA00001946"/>
    </source>
</evidence>
<keyword evidence="9 15" id="KW-0067">ATP-binding</keyword>
<feature type="compositionally biased region" description="Acidic residues" evidence="17">
    <location>
        <begin position="781"/>
        <end position="795"/>
    </location>
</feature>
<evidence type="ECO:0000256" key="6">
    <source>
        <dbReference type="ARBA" id="ARBA00022737"/>
    </source>
</evidence>
<dbReference type="InterPro" id="IPR012308">
    <property type="entry name" value="DNA_ligase_ATP-dep_N"/>
</dbReference>
<evidence type="ECO:0000256" key="12">
    <source>
        <dbReference type="ARBA" id="ARBA00023204"/>
    </source>
</evidence>
<evidence type="ECO:0000256" key="5">
    <source>
        <dbReference type="ARBA" id="ARBA00022723"/>
    </source>
</evidence>
<organism evidence="20 21">
    <name type="scientific">Coprinellus micaceus</name>
    <name type="common">Glistening ink-cap mushroom</name>
    <name type="synonym">Coprinus micaceus</name>
    <dbReference type="NCBI Taxonomy" id="71717"/>
    <lineage>
        <taxon>Eukaryota</taxon>
        <taxon>Fungi</taxon>
        <taxon>Dikarya</taxon>
        <taxon>Basidiomycota</taxon>
        <taxon>Agaricomycotina</taxon>
        <taxon>Agaricomycetes</taxon>
        <taxon>Agaricomycetidae</taxon>
        <taxon>Agaricales</taxon>
        <taxon>Agaricineae</taxon>
        <taxon>Psathyrellaceae</taxon>
        <taxon>Coprinellus</taxon>
    </lineage>
</organism>
<evidence type="ECO:0000256" key="4">
    <source>
        <dbReference type="ARBA" id="ARBA00022598"/>
    </source>
</evidence>
<dbReference type="GO" id="GO:0032807">
    <property type="term" value="C:DNA ligase IV complex"/>
    <property type="evidence" value="ECO:0007669"/>
    <property type="project" value="TreeGrafter"/>
</dbReference>
<feature type="region of interest" description="Disordered" evidence="17">
    <location>
        <begin position="761"/>
        <end position="848"/>
    </location>
</feature>
<evidence type="ECO:0000313" key="21">
    <source>
        <dbReference type="Proteomes" id="UP000298030"/>
    </source>
</evidence>
<dbReference type="InterPro" id="IPR012340">
    <property type="entry name" value="NA-bd_OB-fold"/>
</dbReference>
<feature type="domain" description="ATP-dependent DNA ligase family profile" evidence="18">
    <location>
        <begin position="367"/>
        <end position="495"/>
    </location>
</feature>
<keyword evidence="8 15" id="KW-0227">DNA damage</keyword>
<dbReference type="InterPro" id="IPR036420">
    <property type="entry name" value="BRCT_dom_sf"/>
</dbReference>
<feature type="region of interest" description="Disordered" evidence="17">
    <location>
        <begin position="1"/>
        <end position="21"/>
    </location>
</feature>
<dbReference type="PANTHER" id="PTHR45997">
    <property type="entry name" value="DNA LIGASE 4"/>
    <property type="match status" value="1"/>
</dbReference>
<proteinExistence type="inferred from homology"/>
<evidence type="ECO:0000256" key="7">
    <source>
        <dbReference type="ARBA" id="ARBA00022741"/>
    </source>
</evidence>
<keyword evidence="10" id="KW-0460">Magnesium</keyword>
<dbReference type="PROSITE" id="PS50160">
    <property type="entry name" value="DNA_LIGASE_A3"/>
    <property type="match status" value="1"/>
</dbReference>
<keyword evidence="5" id="KW-0479">Metal-binding</keyword>
<dbReference type="Pfam" id="PF04675">
    <property type="entry name" value="DNA_ligase_A_N"/>
    <property type="match status" value="1"/>
</dbReference>
<dbReference type="Proteomes" id="UP000298030">
    <property type="component" value="Unassembled WGS sequence"/>
</dbReference>
<dbReference type="Pfam" id="PF16589">
    <property type="entry name" value="BRCT_2"/>
    <property type="match status" value="2"/>
</dbReference>
<sequence length="987" mass="110714">MPLSPAPADQHSAQPGPQNYADVPLDPFIDLLERLTATKKTRKRDRILEAFFKAHRKLVGNDFYPVLRLLLPQKDRERAVYGLKEQNLAKTYVKLLGLQQNDPDSLRLLHWKAPSAGEGAGDFSRVLCEVVQKRSSNIESEMSLGELNKVLDDLCKAHGGKDSQEAQARVLRKIYNQTTPAAQGWIARIILKDLDISMTEATVLPVLHLDARDLYNVCGDLRKVAHDLFNIEARLAKEEKQIQLFKPFLPMLCTRPTERIEGIVKSMGKDGFIIDEKLDGERIQLHMRNGQYRYFSRNGNDLTHLYGGNDEEGSLTPFLRGVFDPRVESIVLDGEMLAWDPASKRILPFGTLRGAAKERPKGRNAPQPCFVVFDLLFLNEDCLLDFSLKKRRRNMVHVVEALEGRIQFVASRKGSTAKGVREVLTGVMEKNGEGLVLKHPLAKYILNGRNSDWVKVKPDYVDGMGETMDLIVIGGTFGGGDKAGGVSTLIFAALDDASNTAGLQRYTTFASSGSGLTFADLTWIRQKPWKTWDAKSGPKFLTTAKGSKDKGDVYLEIEDSFVVTVRAAEIIPSDAYGMRLTLRFPRIMRIRDDLSVADCMRASEVTQARAGNRKRKLEGDIELQRKKRKTTVPPKKPTMGPVYEGPNLSKIAVTGGLFNEMGFVVMSDPKSRTGEQDKKQMCELIAKNGGKYFQIPKKKPDLQLYIVYAGTMTPYDLKLAINKDEFDVLKPEWIQNSVERGKLAPFQKKYFFHATKRRADTDEYESVEVEERAGASPVESVTEDESVTDEESDEEQTARPTRQCVAAKEHRIVKDDPHAAWFTSSDAREPEQLNEEDSEADSDSDTEEVDLEAWFAPPNEEEVDGVAQPVSSGAVGAGAVQEENEKDGKESARMGETDDASEYDSGFLFRHFFKALTVLVERNGGKVTEDLREPKLTHVLVDTRDGSRTKELMKRTSKPKRRHIVISEWIEACIAEETLLDETEFVP</sequence>
<dbReference type="SMART" id="SM00292">
    <property type="entry name" value="BRCT"/>
    <property type="match status" value="2"/>
</dbReference>
<dbReference type="GO" id="GO:0003910">
    <property type="term" value="F:DNA ligase (ATP) activity"/>
    <property type="evidence" value="ECO:0007669"/>
    <property type="project" value="UniProtKB-EC"/>
</dbReference>
<dbReference type="PROSITE" id="PS50172">
    <property type="entry name" value="BRCT"/>
    <property type="match status" value="2"/>
</dbReference>
<evidence type="ECO:0000256" key="9">
    <source>
        <dbReference type="ARBA" id="ARBA00022840"/>
    </source>
</evidence>
<keyword evidence="4 15" id="KW-0436">Ligase</keyword>
<feature type="compositionally biased region" description="Acidic residues" evidence="17">
    <location>
        <begin position="832"/>
        <end position="848"/>
    </location>
</feature>
<comment type="catalytic activity">
    <reaction evidence="14 15">
        <text>ATP + (deoxyribonucleotide)n-3'-hydroxyl + 5'-phospho-(deoxyribonucleotide)m = (deoxyribonucleotide)n+m + AMP + diphosphate.</text>
        <dbReference type="EC" id="6.5.1.1"/>
    </reaction>
</comment>
<feature type="compositionally biased region" description="Basic and acidic residues" evidence="17">
    <location>
        <begin position="886"/>
        <end position="896"/>
    </location>
</feature>
<evidence type="ECO:0000259" key="19">
    <source>
        <dbReference type="PROSITE" id="PS50172"/>
    </source>
</evidence>
<evidence type="ECO:0000256" key="2">
    <source>
        <dbReference type="ARBA" id="ARBA00004123"/>
    </source>
</evidence>
<dbReference type="GO" id="GO:0005524">
    <property type="term" value="F:ATP binding"/>
    <property type="evidence" value="ECO:0007669"/>
    <property type="project" value="UniProtKB-KW"/>
</dbReference>
<evidence type="ECO:0000256" key="16">
    <source>
        <dbReference type="RuleBase" id="RU004196"/>
    </source>
</evidence>
<feature type="domain" description="BRCT" evidence="19">
    <location>
        <begin position="916"/>
        <end position="987"/>
    </location>
</feature>
<dbReference type="PROSITE" id="PS00333">
    <property type="entry name" value="DNA_LIGASE_A2"/>
    <property type="match status" value="1"/>
</dbReference>
<dbReference type="PROSITE" id="PS00697">
    <property type="entry name" value="DNA_LIGASE_A1"/>
    <property type="match status" value="1"/>
</dbReference>
<evidence type="ECO:0000256" key="17">
    <source>
        <dbReference type="SAM" id="MobiDB-lite"/>
    </source>
</evidence>
<dbReference type="SUPFAM" id="SSF50249">
    <property type="entry name" value="Nucleic acid-binding proteins"/>
    <property type="match status" value="1"/>
</dbReference>
<dbReference type="InterPro" id="IPR001357">
    <property type="entry name" value="BRCT_dom"/>
</dbReference>
<keyword evidence="6" id="KW-0677">Repeat</keyword>
<dbReference type="NCBIfam" id="TIGR00574">
    <property type="entry name" value="dnl1"/>
    <property type="match status" value="1"/>
</dbReference>
<name>A0A4Y7TDU3_COPMI</name>
<evidence type="ECO:0000256" key="10">
    <source>
        <dbReference type="ARBA" id="ARBA00022842"/>
    </source>
</evidence>
<feature type="region of interest" description="Disordered" evidence="17">
    <location>
        <begin position="872"/>
        <end position="900"/>
    </location>
</feature>
<evidence type="ECO:0000256" key="8">
    <source>
        <dbReference type="ARBA" id="ARBA00022763"/>
    </source>
</evidence>
<dbReference type="SUPFAM" id="SSF117018">
    <property type="entry name" value="ATP-dependent DNA ligase DNA-binding domain"/>
    <property type="match status" value="1"/>
</dbReference>
<keyword evidence="11 15" id="KW-0233">DNA recombination</keyword>
<dbReference type="SUPFAM" id="SSF56091">
    <property type="entry name" value="DNA ligase/mRNA capping enzyme, catalytic domain"/>
    <property type="match status" value="1"/>
</dbReference>
<protein>
    <recommendedName>
        <fullName evidence="15">DNA ligase</fullName>
        <ecNumber evidence="15">6.5.1.1</ecNumber>
    </recommendedName>
</protein>
<dbReference type="InterPro" id="IPR036599">
    <property type="entry name" value="DNA_ligase_N_sf"/>
</dbReference>
<dbReference type="Gene3D" id="3.30.470.30">
    <property type="entry name" value="DNA ligase/mRNA capping enzyme"/>
    <property type="match status" value="1"/>
</dbReference>
<comment type="caution">
    <text evidence="20">The sequence shown here is derived from an EMBL/GenBank/DDBJ whole genome shotgun (WGS) entry which is preliminary data.</text>
</comment>
<evidence type="ECO:0000256" key="3">
    <source>
        <dbReference type="ARBA" id="ARBA00007572"/>
    </source>
</evidence>
<evidence type="ECO:0000256" key="11">
    <source>
        <dbReference type="ARBA" id="ARBA00023172"/>
    </source>
</evidence>
<dbReference type="PANTHER" id="PTHR45997:SF1">
    <property type="entry name" value="DNA LIGASE 4"/>
    <property type="match status" value="1"/>
</dbReference>
<dbReference type="GO" id="GO:0006303">
    <property type="term" value="P:double-strand break repair via nonhomologous end joining"/>
    <property type="evidence" value="ECO:0007669"/>
    <property type="project" value="TreeGrafter"/>
</dbReference>
<dbReference type="GO" id="GO:0006310">
    <property type="term" value="P:DNA recombination"/>
    <property type="evidence" value="ECO:0007669"/>
    <property type="project" value="UniProtKB-KW"/>
</dbReference>
<dbReference type="Gene3D" id="2.40.50.140">
    <property type="entry name" value="Nucleic acid-binding proteins"/>
    <property type="match status" value="1"/>
</dbReference>
<evidence type="ECO:0000259" key="18">
    <source>
        <dbReference type="PROSITE" id="PS50160"/>
    </source>
</evidence>
<comment type="subcellular location">
    <subcellularLocation>
        <location evidence="2">Nucleus</location>
    </subcellularLocation>
</comment>
<comment type="cofactor">
    <cofactor evidence="1">
        <name>Mg(2+)</name>
        <dbReference type="ChEBI" id="CHEBI:18420"/>
    </cofactor>
</comment>
<dbReference type="InterPro" id="IPR044125">
    <property type="entry name" value="Adenylation_DNA_ligase_IV"/>
</dbReference>
<dbReference type="GO" id="GO:0006297">
    <property type="term" value="P:nucleotide-excision repair, DNA gap filling"/>
    <property type="evidence" value="ECO:0007669"/>
    <property type="project" value="TreeGrafter"/>
</dbReference>
<feature type="compositionally biased region" description="Basic and acidic residues" evidence="17">
    <location>
        <begin position="807"/>
        <end position="818"/>
    </location>
</feature>
<dbReference type="GO" id="GO:0046872">
    <property type="term" value="F:metal ion binding"/>
    <property type="evidence" value="ECO:0007669"/>
    <property type="project" value="UniProtKB-KW"/>
</dbReference>
<keyword evidence="21" id="KW-1185">Reference proteome</keyword>
<evidence type="ECO:0000256" key="13">
    <source>
        <dbReference type="ARBA" id="ARBA00023242"/>
    </source>
</evidence>
<dbReference type="Gene3D" id="1.10.3260.10">
    <property type="entry name" value="DNA ligase, ATP-dependent, N-terminal domain"/>
    <property type="match status" value="1"/>
</dbReference>
<accession>A0A4Y7TDU3</accession>
<dbReference type="InterPro" id="IPR000977">
    <property type="entry name" value="DNA_ligase_ATP-dep"/>
</dbReference>
<dbReference type="AlphaFoldDB" id="A0A4Y7TDU3"/>
<dbReference type="OrthoDB" id="151490at2759"/>
<comment type="similarity">
    <text evidence="3 16">Belongs to the ATP-dependent DNA ligase family.</text>
</comment>
<dbReference type="InterPro" id="IPR016059">
    <property type="entry name" value="DNA_ligase_ATP-dep_CS"/>
</dbReference>